<dbReference type="EMBL" id="VOHS01000077">
    <property type="protein sequence ID" value="TWV91102.1"/>
    <property type="molecule type" value="Genomic_DNA"/>
</dbReference>
<feature type="domain" description="Amidohydrolase-related" evidence="1">
    <location>
        <begin position="3"/>
        <end position="74"/>
    </location>
</feature>
<dbReference type="AlphaFoldDB" id="A0A5C6LI67"/>
<evidence type="ECO:0000313" key="3">
    <source>
        <dbReference type="Proteomes" id="UP000318815"/>
    </source>
</evidence>
<dbReference type="RefSeq" id="WP_146308326.1">
    <property type="nucleotide sequence ID" value="NZ_VOHS01000077.1"/>
</dbReference>
<dbReference type="InterPro" id="IPR011059">
    <property type="entry name" value="Metal-dep_hydrolase_composite"/>
</dbReference>
<proteinExistence type="predicted"/>
<dbReference type="GO" id="GO:0016810">
    <property type="term" value="F:hydrolase activity, acting on carbon-nitrogen (but not peptide) bonds"/>
    <property type="evidence" value="ECO:0007669"/>
    <property type="project" value="InterPro"/>
</dbReference>
<keyword evidence="2" id="KW-0378">Hydrolase</keyword>
<dbReference type="PANTHER" id="PTHR43794">
    <property type="entry name" value="AMINOHYDROLASE SSNA-RELATED"/>
    <property type="match status" value="1"/>
</dbReference>
<dbReference type="Pfam" id="PF01979">
    <property type="entry name" value="Amidohydro_1"/>
    <property type="match status" value="1"/>
</dbReference>
<dbReference type="Proteomes" id="UP000318815">
    <property type="component" value="Unassembled WGS sequence"/>
</dbReference>
<evidence type="ECO:0000259" key="1">
    <source>
        <dbReference type="Pfam" id="PF01979"/>
    </source>
</evidence>
<name>A0A5C6LI67_9BACT</name>
<sequence length="109" mass="11468">MNSFEILEAATINGTKIAGFGNVSGSISPGKSADLILIDTNAVNLFPSNDAIGTVVHAADRSNIDTVMVAGKILKSKGKLTGYNIGRIKQDAENSVAYLLERAAYKRAL</sequence>
<accession>A0A5C6LI67</accession>
<dbReference type="Gene3D" id="2.30.40.10">
    <property type="entry name" value="Urease, subunit C, domain 1"/>
    <property type="match status" value="1"/>
</dbReference>
<dbReference type="InterPro" id="IPR006680">
    <property type="entry name" value="Amidohydro-rel"/>
</dbReference>
<dbReference type="SUPFAM" id="SSF51338">
    <property type="entry name" value="Composite domain of metallo-dependent hydrolases"/>
    <property type="match status" value="1"/>
</dbReference>
<dbReference type="Gene3D" id="3.20.20.140">
    <property type="entry name" value="Metal-dependent hydrolases"/>
    <property type="match status" value="1"/>
</dbReference>
<reference evidence="2 3" key="1">
    <citation type="submission" date="2019-08" db="EMBL/GenBank/DDBJ databases">
        <title>Whole genome sequencing of chitin degrading bacteria Chitinophaga pinensis YS16.</title>
        <authorList>
            <person name="Singh R.P."/>
            <person name="Manchanda G."/>
            <person name="Maurya I.K."/>
            <person name="Joshi N.K."/>
            <person name="Srivastava A.K."/>
        </authorList>
    </citation>
    <scope>NUCLEOTIDE SEQUENCE [LARGE SCALE GENOMIC DNA]</scope>
    <source>
        <strain evidence="2 3">YS-16</strain>
    </source>
</reference>
<dbReference type="PANTHER" id="PTHR43794:SF5">
    <property type="entry name" value="CHLOROHYDROLASE FAMILY PROTEIN"/>
    <property type="match status" value="1"/>
</dbReference>
<dbReference type="OrthoDB" id="9797498at2"/>
<keyword evidence="3" id="KW-1185">Reference proteome</keyword>
<protein>
    <submittedName>
        <fullName evidence="2">Amidohydrolase family protein</fullName>
    </submittedName>
</protein>
<evidence type="ECO:0000313" key="2">
    <source>
        <dbReference type="EMBL" id="TWV91102.1"/>
    </source>
</evidence>
<comment type="caution">
    <text evidence="2">The sequence shown here is derived from an EMBL/GenBank/DDBJ whole genome shotgun (WGS) entry which is preliminary data.</text>
</comment>
<gene>
    <name evidence="2" type="ORF">FEF09_29075</name>
</gene>
<organism evidence="2 3">
    <name type="scientific">Chitinophaga pinensis</name>
    <dbReference type="NCBI Taxonomy" id="79329"/>
    <lineage>
        <taxon>Bacteria</taxon>
        <taxon>Pseudomonadati</taxon>
        <taxon>Bacteroidota</taxon>
        <taxon>Chitinophagia</taxon>
        <taxon>Chitinophagales</taxon>
        <taxon>Chitinophagaceae</taxon>
        <taxon>Chitinophaga</taxon>
    </lineage>
</organism>
<dbReference type="InterPro" id="IPR050287">
    <property type="entry name" value="MTA/SAH_deaminase"/>
</dbReference>